<accession>A0A5M9HV11</accession>
<comment type="caution">
    <text evidence="1">The sequence shown here is derived from an EMBL/GenBank/DDBJ whole genome shotgun (WGS) entry which is preliminary data.</text>
</comment>
<dbReference type="Proteomes" id="UP000322025">
    <property type="component" value="Unassembled WGS sequence"/>
</dbReference>
<organism evidence="1 2">
    <name type="scientific">Mediterraneibacter catenae</name>
    <dbReference type="NCBI Taxonomy" id="2594882"/>
    <lineage>
        <taxon>Bacteria</taxon>
        <taxon>Bacillati</taxon>
        <taxon>Bacillota</taxon>
        <taxon>Clostridia</taxon>
        <taxon>Lachnospirales</taxon>
        <taxon>Lachnospiraceae</taxon>
        <taxon>Mediterraneibacter</taxon>
    </lineage>
</organism>
<proteinExistence type="predicted"/>
<keyword evidence="2" id="KW-1185">Reference proteome</keyword>
<dbReference type="AlphaFoldDB" id="A0A5M9HV11"/>
<dbReference type="OrthoDB" id="1957273at2"/>
<gene>
    <name evidence="1" type="ORF">FNY66_13135</name>
</gene>
<protein>
    <submittedName>
        <fullName evidence="1">Cag pathogenicity island protein</fullName>
    </submittedName>
</protein>
<evidence type="ECO:0000313" key="2">
    <source>
        <dbReference type="Proteomes" id="UP000322025"/>
    </source>
</evidence>
<evidence type="ECO:0000313" key="1">
    <source>
        <dbReference type="EMBL" id="KAA8500518.1"/>
    </source>
</evidence>
<name>A0A5M9HV11_9FIRM</name>
<dbReference type="EMBL" id="VMSO01000023">
    <property type="protein sequence ID" value="KAA8500518.1"/>
    <property type="molecule type" value="Genomic_DNA"/>
</dbReference>
<dbReference type="RefSeq" id="WP_150311441.1">
    <property type="nucleotide sequence ID" value="NZ_VMSO01000023.1"/>
</dbReference>
<reference evidence="1" key="1">
    <citation type="submission" date="2019-07" db="EMBL/GenBank/DDBJ databases">
        <authorList>
            <person name="Wongkuna S."/>
            <person name="Scaria J."/>
        </authorList>
    </citation>
    <scope>NUCLEOTIDE SEQUENCE [LARGE SCALE GENOMIC DNA]</scope>
    <source>
        <strain evidence="1">SW178</strain>
    </source>
</reference>
<sequence length="75" mass="9147">MPYDEKSKQRIMKYLEKLKEIRFRVKPDEFTRYEAAARKAGYPSMRQFYLDALNEKTDDILNSKDDNRHIAHYMK</sequence>